<evidence type="ECO:0000313" key="3">
    <source>
        <dbReference type="EMBL" id="KAJ7742670.1"/>
    </source>
</evidence>
<dbReference type="EMBL" id="JARJLG010000116">
    <property type="protein sequence ID" value="KAJ7742670.1"/>
    <property type="molecule type" value="Genomic_DNA"/>
</dbReference>
<proteinExistence type="predicted"/>
<dbReference type="PANTHER" id="PTHR34825">
    <property type="entry name" value="CONSERVED PROTEIN, WITH A WEAK D-GALACTARATE DEHYDRATASE/ALTRONATE HYDROLASE DOMAIN"/>
    <property type="match status" value="1"/>
</dbReference>
<protein>
    <recommendedName>
        <fullName evidence="2">AAA-ATPase-like domain-containing protein</fullName>
    </recommendedName>
</protein>
<dbReference type="Pfam" id="PF09820">
    <property type="entry name" value="AAA-ATPase_like"/>
    <property type="match status" value="1"/>
</dbReference>
<feature type="region of interest" description="Disordered" evidence="1">
    <location>
        <begin position="60"/>
        <end position="87"/>
    </location>
</feature>
<comment type="caution">
    <text evidence="3">The sequence shown here is derived from an EMBL/GenBank/DDBJ whole genome shotgun (WGS) entry which is preliminary data.</text>
</comment>
<evidence type="ECO:0000313" key="4">
    <source>
        <dbReference type="Proteomes" id="UP001215280"/>
    </source>
</evidence>
<keyword evidence="4" id="KW-1185">Reference proteome</keyword>
<reference evidence="3" key="1">
    <citation type="submission" date="2023-03" db="EMBL/GenBank/DDBJ databases">
        <title>Massive genome expansion in bonnet fungi (Mycena s.s.) driven by repeated elements and novel gene families across ecological guilds.</title>
        <authorList>
            <consortium name="Lawrence Berkeley National Laboratory"/>
            <person name="Harder C.B."/>
            <person name="Miyauchi S."/>
            <person name="Viragh M."/>
            <person name="Kuo A."/>
            <person name="Thoen E."/>
            <person name="Andreopoulos B."/>
            <person name="Lu D."/>
            <person name="Skrede I."/>
            <person name="Drula E."/>
            <person name="Henrissat B."/>
            <person name="Morin E."/>
            <person name="Kohler A."/>
            <person name="Barry K."/>
            <person name="LaButti K."/>
            <person name="Morin E."/>
            <person name="Salamov A."/>
            <person name="Lipzen A."/>
            <person name="Mereny Z."/>
            <person name="Hegedus B."/>
            <person name="Baldrian P."/>
            <person name="Stursova M."/>
            <person name="Weitz H."/>
            <person name="Taylor A."/>
            <person name="Grigoriev I.V."/>
            <person name="Nagy L.G."/>
            <person name="Martin F."/>
            <person name="Kauserud H."/>
        </authorList>
    </citation>
    <scope>NUCLEOTIDE SEQUENCE</scope>
    <source>
        <strain evidence="3">CBHHK188m</strain>
    </source>
</reference>
<dbReference type="PANTHER" id="PTHR34825:SF1">
    <property type="entry name" value="AAA-ATPASE-LIKE DOMAIN-CONTAINING PROTEIN"/>
    <property type="match status" value="1"/>
</dbReference>
<dbReference type="AlphaFoldDB" id="A0AAD7N2C9"/>
<evidence type="ECO:0000256" key="1">
    <source>
        <dbReference type="SAM" id="MobiDB-lite"/>
    </source>
</evidence>
<accession>A0AAD7N2C9</accession>
<gene>
    <name evidence="3" type="ORF">DFH07DRAFT_943254</name>
</gene>
<feature type="domain" description="AAA-ATPase-like" evidence="2">
    <location>
        <begin position="123"/>
        <end position="331"/>
    </location>
</feature>
<dbReference type="Proteomes" id="UP001215280">
    <property type="component" value="Unassembled WGS sequence"/>
</dbReference>
<evidence type="ECO:0000259" key="2">
    <source>
        <dbReference type="Pfam" id="PF09820"/>
    </source>
</evidence>
<name>A0AAD7N2C9_9AGAR</name>
<organism evidence="3 4">
    <name type="scientific">Mycena maculata</name>
    <dbReference type="NCBI Taxonomy" id="230809"/>
    <lineage>
        <taxon>Eukaryota</taxon>
        <taxon>Fungi</taxon>
        <taxon>Dikarya</taxon>
        <taxon>Basidiomycota</taxon>
        <taxon>Agaricomycotina</taxon>
        <taxon>Agaricomycetes</taxon>
        <taxon>Agaricomycetidae</taxon>
        <taxon>Agaricales</taxon>
        <taxon>Marasmiineae</taxon>
        <taxon>Mycenaceae</taxon>
        <taxon>Mycena</taxon>
    </lineage>
</organism>
<sequence length="701" mass="78188">MAAEHVEALYEDVEDVEWIMTPCDPIKDGINVGAEPFFIDEEDVWGGALLSPIVSPNSKRVWSDDDEQDSSSGSERDPKRPKTRSLSPISFTTSSLETSIDYDTYPQLPWDNYGFLSFRFHPEVVYVDKTHPILHLSDTFRHLLLRPPRFGKTAFLSTLLRYYDIQRADRFLEDFGLLAVVTNNSDAIPHHSQHLCLSFDFAGLDVSDRIENSLLCRVALRLQRLITDYATELQVCDPETFLIPEDSDIKPNTVDLFEKVFNLVRASSYTLFVGVDDYDAPILLRSFMHLEYPGIQDGYAGPRDIERLLDSYFWAPLHAGSDVIAKLFVTGTLALPSFPTLTSLHKLGLEVDPGLQLSCGFTEKEALQFSRTFLDQSPSILDLRRTCGEYIFSAEDGTGEAVLHPQQLILHIAELSGKPLMAFAPKSFPLLPGIFGLLSEESDVPNTVTLNGLIDLLASGTVEIDDVPREFDGTAVTWSALYDFGALTYDSRGTLRVANGVVLSLIHDHVNTVFADRYTPQYELSAAFDDFAGNEEDKIAPDPTPLSALFSQILRDQTRRALDNNGMEPIMCGVFQLAMGNTSSAPGWEIDPAILPGVVDANRVVELRNPQLGEVRRWALKTLTLRGMWRGANPNEEEPPADALRELHSKLIDEDEERLIERPYYAPETGETALVGSYLDPEPDIPVFLAVGGARVLIRRA</sequence>
<dbReference type="InterPro" id="IPR018631">
    <property type="entry name" value="AAA-ATPase-like_dom"/>
</dbReference>